<name>A0A6M3KAY7_9ZZZZ</name>
<protein>
    <submittedName>
        <fullName evidence="1">Uncharacterized protein</fullName>
    </submittedName>
</protein>
<reference evidence="1" key="1">
    <citation type="submission" date="2020-03" db="EMBL/GenBank/DDBJ databases">
        <title>The deep terrestrial virosphere.</title>
        <authorList>
            <person name="Holmfeldt K."/>
            <person name="Nilsson E."/>
            <person name="Simone D."/>
            <person name="Lopez-Fernandez M."/>
            <person name="Wu X."/>
            <person name="de Brujin I."/>
            <person name="Lundin D."/>
            <person name="Andersson A."/>
            <person name="Bertilsson S."/>
            <person name="Dopson M."/>
        </authorList>
    </citation>
    <scope>NUCLEOTIDE SEQUENCE</scope>
    <source>
        <strain evidence="1">MM415A00966</strain>
        <strain evidence="2">MM415B03226</strain>
    </source>
</reference>
<dbReference type="EMBL" id="MT142360">
    <property type="protein sequence ID" value="QJA78946.1"/>
    <property type="molecule type" value="Genomic_DNA"/>
</dbReference>
<accession>A0A6M3KAY7</accession>
<proteinExistence type="predicted"/>
<sequence>MPNLEEKLQPLESQIREFWEGCGFEYRPNWERCWKYPTKYPRSQSGKTLPKLSLNSIFKYAVPKVRDDAVLYYLLDKWVKSIVWESKDPTLALFWAIYSIWEVKGNG</sequence>
<evidence type="ECO:0000313" key="1">
    <source>
        <dbReference type="EMBL" id="QJA78946.1"/>
    </source>
</evidence>
<dbReference type="AlphaFoldDB" id="A0A6M3KAY7"/>
<organism evidence="1">
    <name type="scientific">viral metagenome</name>
    <dbReference type="NCBI Taxonomy" id="1070528"/>
    <lineage>
        <taxon>unclassified sequences</taxon>
        <taxon>metagenomes</taxon>
        <taxon>organismal metagenomes</taxon>
    </lineage>
</organism>
<gene>
    <name evidence="1" type="ORF">MM415A00966_0015</name>
    <name evidence="2" type="ORF">MM415B03226_0013</name>
</gene>
<dbReference type="EMBL" id="MT143026">
    <property type="protein sequence ID" value="QJA91957.1"/>
    <property type="molecule type" value="Genomic_DNA"/>
</dbReference>
<evidence type="ECO:0000313" key="2">
    <source>
        <dbReference type="EMBL" id="QJA91957.1"/>
    </source>
</evidence>